<dbReference type="EMBL" id="NHNT01000009">
    <property type="protein sequence ID" value="OUZ38380.1"/>
    <property type="molecule type" value="Genomic_DNA"/>
</dbReference>
<keyword evidence="2" id="KW-1185">Reference proteome</keyword>
<sequence length="112" mass="12952">MVNRNWFNSFNDERGQSFFNNAQQLPTQTGPTQYASPQVSPTRQYVQRNISNTVVPHVHPSHLTTVNQHYINNQHYFPHTQSVVNECFETNTMCGTPFRPHGDCGCSKRRGW</sequence>
<proteinExistence type="predicted"/>
<protein>
    <recommendedName>
        <fullName evidence="3">Inner spore coat protein D</fullName>
    </recommendedName>
</protein>
<comment type="caution">
    <text evidence="1">The sequence shown here is derived from an EMBL/GenBank/DDBJ whole genome shotgun (WGS) entry which is preliminary data.</text>
</comment>
<dbReference type="RefSeq" id="WP_008407064.1">
    <property type="nucleotide sequence ID" value="NZ_JAFBEY010000007.1"/>
</dbReference>
<dbReference type="Pfam" id="PF11122">
    <property type="entry name" value="Spore-coat_CotD"/>
    <property type="match status" value="1"/>
</dbReference>
<name>A0ABX3ZFN9_9BACL</name>
<dbReference type="InterPro" id="IPR020108">
    <property type="entry name" value="Spore_coat_CotD"/>
</dbReference>
<evidence type="ECO:0000313" key="2">
    <source>
        <dbReference type="Proteomes" id="UP000196594"/>
    </source>
</evidence>
<evidence type="ECO:0008006" key="3">
    <source>
        <dbReference type="Google" id="ProtNLM"/>
    </source>
</evidence>
<accession>A0ABX3ZFN9</accession>
<reference evidence="1 2" key="1">
    <citation type="journal article" date="2017" name="Int. J. Syst. Evol. Microbiol.">
        <title>Solibacillus kalamii sp. nov., isolated from a high-efficiency particulate arrestance filter system used in the International Space Station.</title>
        <authorList>
            <person name="Checinska Sielaff A."/>
            <person name="Kumar R.M."/>
            <person name="Pal D."/>
            <person name="Mayilraj S."/>
            <person name="Venkateswaran K."/>
        </authorList>
    </citation>
    <scope>NUCLEOTIDE SEQUENCE [LARGE SCALE GENOMIC DNA]</scope>
    <source>
        <strain evidence="1 2">ISSFR-015</strain>
    </source>
</reference>
<organism evidence="1 2">
    <name type="scientific">Solibacillus kalamii</name>
    <dbReference type="NCBI Taxonomy" id="1748298"/>
    <lineage>
        <taxon>Bacteria</taxon>
        <taxon>Bacillati</taxon>
        <taxon>Bacillota</taxon>
        <taxon>Bacilli</taxon>
        <taxon>Bacillales</taxon>
        <taxon>Caryophanaceae</taxon>
        <taxon>Solibacillus</taxon>
    </lineage>
</organism>
<gene>
    <name evidence="1" type="ORF">CBM15_13315</name>
</gene>
<dbReference type="Proteomes" id="UP000196594">
    <property type="component" value="Unassembled WGS sequence"/>
</dbReference>
<evidence type="ECO:0000313" key="1">
    <source>
        <dbReference type="EMBL" id="OUZ38380.1"/>
    </source>
</evidence>